<gene>
    <name evidence="2" type="ORF">BDN71DRAFT_1514611</name>
</gene>
<feature type="compositionally biased region" description="Basic residues" evidence="1">
    <location>
        <begin position="188"/>
        <end position="200"/>
    </location>
</feature>
<proteinExistence type="predicted"/>
<evidence type="ECO:0000256" key="1">
    <source>
        <dbReference type="SAM" id="MobiDB-lite"/>
    </source>
</evidence>
<comment type="caution">
    <text evidence="2">The sequence shown here is derived from an EMBL/GenBank/DDBJ whole genome shotgun (WGS) entry which is preliminary data.</text>
</comment>
<name>A0A9P5ZHM9_PLEER</name>
<reference evidence="2" key="1">
    <citation type="submission" date="2020-11" db="EMBL/GenBank/DDBJ databases">
        <authorList>
            <consortium name="DOE Joint Genome Institute"/>
            <person name="Ahrendt S."/>
            <person name="Riley R."/>
            <person name="Andreopoulos W."/>
            <person name="Labutti K."/>
            <person name="Pangilinan J."/>
            <person name="Ruiz-Duenas F.J."/>
            <person name="Barrasa J.M."/>
            <person name="Sanchez-Garcia M."/>
            <person name="Camarero S."/>
            <person name="Miyauchi S."/>
            <person name="Serrano A."/>
            <person name="Linde D."/>
            <person name="Babiker R."/>
            <person name="Drula E."/>
            <person name="Ayuso-Fernandez I."/>
            <person name="Pacheco R."/>
            <person name="Padilla G."/>
            <person name="Ferreira P."/>
            <person name="Barriuso J."/>
            <person name="Kellner H."/>
            <person name="Castanera R."/>
            <person name="Alfaro M."/>
            <person name="Ramirez L."/>
            <person name="Pisabarro A.G."/>
            <person name="Kuo A."/>
            <person name="Tritt A."/>
            <person name="Lipzen A."/>
            <person name="He G."/>
            <person name="Yan M."/>
            <person name="Ng V."/>
            <person name="Cullen D."/>
            <person name="Martin F."/>
            <person name="Rosso M.-N."/>
            <person name="Henrissat B."/>
            <person name="Hibbett D."/>
            <person name="Martinez A.T."/>
            <person name="Grigoriev I.V."/>
        </authorList>
    </citation>
    <scope>NUCLEOTIDE SEQUENCE</scope>
    <source>
        <strain evidence="2">ATCC 90797</strain>
    </source>
</reference>
<feature type="region of interest" description="Disordered" evidence="1">
    <location>
        <begin position="170"/>
        <end position="232"/>
    </location>
</feature>
<organism evidence="2 3">
    <name type="scientific">Pleurotus eryngii</name>
    <name type="common">Boletus of the steppes</name>
    <dbReference type="NCBI Taxonomy" id="5323"/>
    <lineage>
        <taxon>Eukaryota</taxon>
        <taxon>Fungi</taxon>
        <taxon>Dikarya</taxon>
        <taxon>Basidiomycota</taxon>
        <taxon>Agaricomycotina</taxon>
        <taxon>Agaricomycetes</taxon>
        <taxon>Agaricomycetidae</taxon>
        <taxon>Agaricales</taxon>
        <taxon>Pleurotineae</taxon>
        <taxon>Pleurotaceae</taxon>
        <taxon>Pleurotus</taxon>
    </lineage>
</organism>
<dbReference type="EMBL" id="MU154912">
    <property type="protein sequence ID" value="KAF9486810.1"/>
    <property type="molecule type" value="Genomic_DNA"/>
</dbReference>
<protein>
    <submittedName>
        <fullName evidence="2">Uncharacterized protein</fullName>
    </submittedName>
</protein>
<feature type="compositionally biased region" description="Basic and acidic residues" evidence="1">
    <location>
        <begin position="50"/>
        <end position="82"/>
    </location>
</feature>
<dbReference type="AlphaFoldDB" id="A0A9P5ZHM9"/>
<evidence type="ECO:0000313" key="3">
    <source>
        <dbReference type="Proteomes" id="UP000807025"/>
    </source>
</evidence>
<accession>A0A9P5ZHM9</accession>
<feature type="region of interest" description="Disordered" evidence="1">
    <location>
        <begin position="1"/>
        <end position="92"/>
    </location>
</feature>
<sequence length="232" mass="26024">MASRMDSPWDNLGEVIQQDKSNGGTESRVVHEWFDGDADVDSTSYAGRSQAEHHEDGTQPEQADRRKPADSRGGVYKKEYSQKKSTHISPPLMSTIPRMVSICDDVDGCRRSRRWDPSVVVPMVSMTSQMGSICDNVDGCRRFGRWDPSVRITAWLSILIHCPSTRDIVRGRDPSVRTLTRPPMQSHAAHRRPSPRHRSRGWGPSVRKLASQSIRPLPSTPVQHDLADGIHP</sequence>
<dbReference type="Proteomes" id="UP000807025">
    <property type="component" value="Unassembled WGS sequence"/>
</dbReference>
<evidence type="ECO:0000313" key="2">
    <source>
        <dbReference type="EMBL" id="KAF9486810.1"/>
    </source>
</evidence>
<keyword evidence="3" id="KW-1185">Reference proteome</keyword>